<evidence type="ECO:0000259" key="1">
    <source>
        <dbReference type="Pfam" id="PF13649"/>
    </source>
</evidence>
<dbReference type="SUPFAM" id="SSF53335">
    <property type="entry name" value="S-adenosyl-L-methionine-dependent methyltransferases"/>
    <property type="match status" value="1"/>
</dbReference>
<evidence type="ECO:0000313" key="3">
    <source>
        <dbReference type="Proteomes" id="UP000228867"/>
    </source>
</evidence>
<dbReference type="InterPro" id="IPR029063">
    <property type="entry name" value="SAM-dependent_MTases_sf"/>
</dbReference>
<dbReference type="InterPro" id="IPR041698">
    <property type="entry name" value="Methyltransf_25"/>
</dbReference>
<dbReference type="EMBL" id="PCWR01000048">
    <property type="protein sequence ID" value="PIR06752.1"/>
    <property type="molecule type" value="Genomic_DNA"/>
</dbReference>
<dbReference type="AlphaFoldDB" id="A0A2H0NCX3"/>
<evidence type="ECO:0000313" key="2">
    <source>
        <dbReference type="EMBL" id="PIR06752.1"/>
    </source>
</evidence>
<sequence length="252" mass="29302">MDKKTMYWKLAWDAFHLQIFDYEGDVNRINDWIKKGSYKVKNILEIGCGAGRYLKFFKKLGYKCVGVDKDADILEYAKQTVLDKDKDIELVQGDILKRVPLLFKGRFDLVLAKHLSFPLVDLEKSSDYVKEALNPKGSGLLVFDFMVANKGNFDEEILSIDNVIKDYLFLIRLNQMKLRKDFKEYGWKEIYIIKDVQRGVTVTKTNTRSLWFVSRDELDKLLRDKGVKIENELREATGINNLEGVTIYGGFQ</sequence>
<accession>A0A2H0NCX3</accession>
<protein>
    <recommendedName>
        <fullName evidence="1">Methyltransferase domain-containing protein</fullName>
    </recommendedName>
</protein>
<name>A0A2H0NCX3_9BACT</name>
<dbReference type="Gene3D" id="3.40.50.150">
    <property type="entry name" value="Vaccinia Virus protein VP39"/>
    <property type="match status" value="1"/>
</dbReference>
<dbReference type="CDD" id="cd02440">
    <property type="entry name" value="AdoMet_MTases"/>
    <property type="match status" value="1"/>
</dbReference>
<dbReference type="Pfam" id="PF13649">
    <property type="entry name" value="Methyltransf_25"/>
    <property type="match status" value="1"/>
</dbReference>
<reference evidence="2 3" key="1">
    <citation type="submission" date="2017-09" db="EMBL/GenBank/DDBJ databases">
        <title>Depth-based differentiation of microbial function through sediment-hosted aquifers and enrichment of novel symbionts in the deep terrestrial subsurface.</title>
        <authorList>
            <person name="Probst A.J."/>
            <person name="Ladd B."/>
            <person name="Jarett J.K."/>
            <person name="Geller-Mcgrath D.E."/>
            <person name="Sieber C.M."/>
            <person name="Emerson J.B."/>
            <person name="Anantharaman K."/>
            <person name="Thomas B.C."/>
            <person name="Malmstrom R."/>
            <person name="Stieglmeier M."/>
            <person name="Klingl A."/>
            <person name="Woyke T."/>
            <person name="Ryan C.M."/>
            <person name="Banfield J.F."/>
        </authorList>
    </citation>
    <scope>NUCLEOTIDE SEQUENCE [LARGE SCALE GENOMIC DNA]</scope>
    <source>
        <strain evidence="2">CG11_big_fil_rev_8_21_14_0_20_38_23</strain>
    </source>
</reference>
<dbReference type="Gene3D" id="2.20.130.10">
    <property type="entry name" value="CAC2371-like domains"/>
    <property type="match status" value="1"/>
</dbReference>
<dbReference type="Proteomes" id="UP000228867">
    <property type="component" value="Unassembled WGS sequence"/>
</dbReference>
<organism evidence="2 3">
    <name type="scientific">Candidatus Jorgensenbacteria bacterium CG11_big_fil_rev_8_21_14_0_20_38_23</name>
    <dbReference type="NCBI Taxonomy" id="1974594"/>
    <lineage>
        <taxon>Bacteria</taxon>
        <taxon>Candidatus Joergenseniibacteriota</taxon>
    </lineage>
</organism>
<comment type="caution">
    <text evidence="2">The sequence shown here is derived from an EMBL/GenBank/DDBJ whole genome shotgun (WGS) entry which is preliminary data.</text>
</comment>
<proteinExistence type="predicted"/>
<feature type="domain" description="Methyltransferase" evidence="1">
    <location>
        <begin position="43"/>
        <end position="137"/>
    </location>
</feature>
<gene>
    <name evidence="2" type="ORF">COV54_02110</name>
</gene>